<name>D6WVE3_TRICA</name>
<accession>D6WVE3</accession>
<reference evidence="2 3" key="2">
    <citation type="journal article" date="2010" name="Nucleic Acids Res.">
        <title>BeetleBase in 2010: revisions to provide comprehensive genomic information for Tribolium castaneum.</title>
        <authorList>
            <person name="Kim H.S."/>
            <person name="Murphy T."/>
            <person name="Xia J."/>
            <person name="Caragea D."/>
            <person name="Park Y."/>
            <person name="Beeman R.W."/>
            <person name="Lorenzen M.D."/>
            <person name="Butcher S."/>
            <person name="Manak J.R."/>
            <person name="Brown S.J."/>
        </authorList>
    </citation>
    <scope>GENOME REANNOTATION</scope>
    <source>
        <strain evidence="2 3">Georgia GA2</strain>
    </source>
</reference>
<protein>
    <submittedName>
        <fullName evidence="2">Uncharacterized protein</fullName>
    </submittedName>
</protein>
<proteinExistence type="predicted"/>
<evidence type="ECO:0000256" key="1">
    <source>
        <dbReference type="SAM" id="SignalP"/>
    </source>
</evidence>
<dbReference type="InParanoid" id="D6WVE3"/>
<reference evidence="2 3" key="1">
    <citation type="journal article" date="2008" name="Nature">
        <title>The genome of the model beetle and pest Tribolium castaneum.</title>
        <authorList>
            <consortium name="Tribolium Genome Sequencing Consortium"/>
            <person name="Richards S."/>
            <person name="Gibbs R.A."/>
            <person name="Weinstock G.M."/>
            <person name="Brown S.J."/>
            <person name="Denell R."/>
            <person name="Beeman R.W."/>
            <person name="Gibbs R."/>
            <person name="Beeman R.W."/>
            <person name="Brown S.J."/>
            <person name="Bucher G."/>
            <person name="Friedrich M."/>
            <person name="Grimmelikhuijzen C.J."/>
            <person name="Klingler M."/>
            <person name="Lorenzen M."/>
            <person name="Richards S."/>
            <person name="Roth S."/>
            <person name="Schroder R."/>
            <person name="Tautz D."/>
            <person name="Zdobnov E.M."/>
            <person name="Muzny D."/>
            <person name="Gibbs R.A."/>
            <person name="Weinstock G.M."/>
            <person name="Attaway T."/>
            <person name="Bell S."/>
            <person name="Buhay C.J."/>
            <person name="Chandrabose M.N."/>
            <person name="Chavez D."/>
            <person name="Clerk-Blankenburg K.P."/>
            <person name="Cree A."/>
            <person name="Dao M."/>
            <person name="Davis C."/>
            <person name="Chacko J."/>
            <person name="Dinh H."/>
            <person name="Dugan-Rocha S."/>
            <person name="Fowler G."/>
            <person name="Garner T.T."/>
            <person name="Garnes J."/>
            <person name="Gnirke A."/>
            <person name="Hawes A."/>
            <person name="Hernandez J."/>
            <person name="Hines S."/>
            <person name="Holder M."/>
            <person name="Hume J."/>
            <person name="Jhangiani S.N."/>
            <person name="Joshi V."/>
            <person name="Khan Z.M."/>
            <person name="Jackson L."/>
            <person name="Kovar C."/>
            <person name="Kowis A."/>
            <person name="Lee S."/>
            <person name="Lewis L.R."/>
            <person name="Margolis J."/>
            <person name="Morgan M."/>
            <person name="Nazareth L.V."/>
            <person name="Nguyen N."/>
            <person name="Okwuonu G."/>
            <person name="Parker D."/>
            <person name="Richards S."/>
            <person name="Ruiz S.J."/>
            <person name="Santibanez J."/>
            <person name="Savard J."/>
            <person name="Scherer S.E."/>
            <person name="Schneider B."/>
            <person name="Sodergren E."/>
            <person name="Tautz D."/>
            <person name="Vattahil S."/>
            <person name="Villasana D."/>
            <person name="White C.S."/>
            <person name="Wright R."/>
            <person name="Park Y."/>
            <person name="Beeman R.W."/>
            <person name="Lord J."/>
            <person name="Oppert B."/>
            <person name="Lorenzen M."/>
            <person name="Brown S."/>
            <person name="Wang L."/>
            <person name="Savard J."/>
            <person name="Tautz D."/>
            <person name="Richards S."/>
            <person name="Weinstock G."/>
            <person name="Gibbs R.A."/>
            <person name="Liu Y."/>
            <person name="Worley K."/>
            <person name="Weinstock G."/>
            <person name="Elsik C.G."/>
            <person name="Reese J.T."/>
            <person name="Elhaik E."/>
            <person name="Landan G."/>
            <person name="Graur D."/>
            <person name="Arensburger P."/>
            <person name="Atkinson P."/>
            <person name="Beeman R.W."/>
            <person name="Beidler J."/>
            <person name="Brown S.J."/>
            <person name="Demuth J.P."/>
            <person name="Drury D.W."/>
            <person name="Du Y.Z."/>
            <person name="Fujiwara H."/>
            <person name="Lorenzen M."/>
            <person name="Maselli V."/>
            <person name="Osanai M."/>
            <person name="Park Y."/>
            <person name="Robertson H.M."/>
            <person name="Tu Z."/>
            <person name="Wang J.J."/>
            <person name="Wang S."/>
            <person name="Richards S."/>
            <person name="Song H."/>
            <person name="Zhang L."/>
            <person name="Sodergren E."/>
            <person name="Werner D."/>
            <person name="Stanke M."/>
            <person name="Morgenstern B."/>
            <person name="Solovyev V."/>
            <person name="Kosarev P."/>
            <person name="Brown G."/>
            <person name="Chen H.C."/>
            <person name="Ermolaeva O."/>
            <person name="Hlavina W."/>
            <person name="Kapustin Y."/>
            <person name="Kiryutin B."/>
            <person name="Kitts P."/>
            <person name="Maglott D."/>
            <person name="Pruitt K."/>
            <person name="Sapojnikov V."/>
            <person name="Souvorov A."/>
            <person name="Mackey A.J."/>
            <person name="Waterhouse R.M."/>
            <person name="Wyder S."/>
            <person name="Zdobnov E.M."/>
            <person name="Zdobnov E.M."/>
            <person name="Wyder S."/>
            <person name="Kriventseva E.V."/>
            <person name="Kadowaki T."/>
            <person name="Bork P."/>
            <person name="Aranda M."/>
            <person name="Bao R."/>
            <person name="Beermann A."/>
            <person name="Berns N."/>
            <person name="Bolognesi R."/>
            <person name="Bonneton F."/>
            <person name="Bopp D."/>
            <person name="Brown S.J."/>
            <person name="Bucher G."/>
            <person name="Butts T."/>
            <person name="Chaumot A."/>
            <person name="Denell R.E."/>
            <person name="Ferrier D.E."/>
            <person name="Friedrich M."/>
            <person name="Gordon C.M."/>
            <person name="Jindra M."/>
            <person name="Klingler M."/>
            <person name="Lan Q."/>
            <person name="Lattorff H.M."/>
            <person name="Laudet V."/>
            <person name="von Levetsow C."/>
            <person name="Liu Z."/>
            <person name="Lutz R."/>
            <person name="Lynch J.A."/>
            <person name="da Fonseca R.N."/>
            <person name="Posnien N."/>
            <person name="Reuter R."/>
            <person name="Roth S."/>
            <person name="Savard J."/>
            <person name="Schinko J.B."/>
            <person name="Schmitt C."/>
            <person name="Schoppmeier M."/>
            <person name="Schroder R."/>
            <person name="Shippy T.D."/>
            <person name="Simonnet F."/>
            <person name="Marques-Souza H."/>
            <person name="Tautz D."/>
            <person name="Tomoyasu Y."/>
            <person name="Trauner J."/>
            <person name="Van der Zee M."/>
            <person name="Vervoort M."/>
            <person name="Wittkopp N."/>
            <person name="Wimmer E.A."/>
            <person name="Yang X."/>
            <person name="Jones A.K."/>
            <person name="Sattelle D.B."/>
            <person name="Ebert P.R."/>
            <person name="Nelson D."/>
            <person name="Scott J.G."/>
            <person name="Beeman R.W."/>
            <person name="Muthukrishnan S."/>
            <person name="Kramer K.J."/>
            <person name="Arakane Y."/>
            <person name="Beeman R.W."/>
            <person name="Zhu Q."/>
            <person name="Hogenkamp D."/>
            <person name="Dixit R."/>
            <person name="Oppert B."/>
            <person name="Jiang H."/>
            <person name="Zou Z."/>
            <person name="Marshall J."/>
            <person name="Elpidina E."/>
            <person name="Vinokurov K."/>
            <person name="Oppert C."/>
            <person name="Zou Z."/>
            <person name="Evans J."/>
            <person name="Lu Z."/>
            <person name="Zhao P."/>
            <person name="Sumathipala N."/>
            <person name="Altincicek B."/>
            <person name="Vilcinskas A."/>
            <person name="Williams M."/>
            <person name="Hultmark D."/>
            <person name="Hetru C."/>
            <person name="Jiang H."/>
            <person name="Grimmelikhuijzen C.J."/>
            <person name="Hauser F."/>
            <person name="Cazzamali G."/>
            <person name="Williamson M."/>
            <person name="Park Y."/>
            <person name="Li B."/>
            <person name="Tanaka Y."/>
            <person name="Predel R."/>
            <person name="Neupert S."/>
            <person name="Schachtner J."/>
            <person name="Verleyen P."/>
            <person name="Raible F."/>
            <person name="Bork P."/>
            <person name="Friedrich M."/>
            <person name="Walden K.K."/>
            <person name="Robertson H.M."/>
            <person name="Angeli S."/>
            <person name="Foret S."/>
            <person name="Bucher G."/>
            <person name="Schuetz S."/>
            <person name="Maleszka R."/>
            <person name="Wimmer E.A."/>
            <person name="Beeman R.W."/>
            <person name="Lorenzen M."/>
            <person name="Tomoyasu Y."/>
            <person name="Miller S.C."/>
            <person name="Grossmann D."/>
            <person name="Bucher G."/>
        </authorList>
    </citation>
    <scope>NUCLEOTIDE SEQUENCE [LARGE SCALE GENOMIC DNA]</scope>
    <source>
        <strain evidence="2 3">Georgia GA2</strain>
    </source>
</reference>
<dbReference type="HOGENOM" id="CLU_984588_0_0_1"/>
<dbReference type="AlphaFoldDB" id="D6WVE3"/>
<evidence type="ECO:0000313" key="3">
    <source>
        <dbReference type="Proteomes" id="UP000007266"/>
    </source>
</evidence>
<feature type="chain" id="PRO_5007310810" evidence="1">
    <location>
        <begin position="19"/>
        <end position="199"/>
    </location>
</feature>
<keyword evidence="1" id="KW-0732">Signal</keyword>
<sequence>MRLHLAFLFTFLLSTASPAGLIGDALDIIGVAKDIVIGIAKAWNIIEDRVEFSDVPFPLLDKTERKLFAKIDLLNTRLSQLSAQVDAVGTHTISMMLNNLPERIRFELRLNDLLNYHDMVGNSFHTMQKYVKHRDDLEKATLKDYADSVVSHDQNSIKGMLETIYTYVVPSGQGINDRGILQLLSNNLKVRENDKSSLT</sequence>
<gene>
    <name evidence="2" type="primary">AUGUSTUS-3.0.2_06208</name>
    <name evidence="2" type="ORF">TcasGA2_TC006208</name>
</gene>
<evidence type="ECO:0000313" key="2">
    <source>
        <dbReference type="EMBL" id="EFA08553.2"/>
    </source>
</evidence>
<keyword evidence="3" id="KW-1185">Reference proteome</keyword>
<dbReference type="EMBL" id="KQ971357">
    <property type="protein sequence ID" value="EFA08553.2"/>
    <property type="molecule type" value="Genomic_DNA"/>
</dbReference>
<organism evidence="2 3">
    <name type="scientific">Tribolium castaneum</name>
    <name type="common">Red flour beetle</name>
    <dbReference type="NCBI Taxonomy" id="7070"/>
    <lineage>
        <taxon>Eukaryota</taxon>
        <taxon>Metazoa</taxon>
        <taxon>Ecdysozoa</taxon>
        <taxon>Arthropoda</taxon>
        <taxon>Hexapoda</taxon>
        <taxon>Insecta</taxon>
        <taxon>Pterygota</taxon>
        <taxon>Neoptera</taxon>
        <taxon>Endopterygota</taxon>
        <taxon>Coleoptera</taxon>
        <taxon>Polyphaga</taxon>
        <taxon>Cucujiformia</taxon>
        <taxon>Tenebrionidae</taxon>
        <taxon>Tenebrionidae incertae sedis</taxon>
        <taxon>Tribolium</taxon>
    </lineage>
</organism>
<dbReference type="Proteomes" id="UP000007266">
    <property type="component" value="Linkage group 8"/>
</dbReference>
<dbReference type="OMA" id="GTHTISM"/>
<feature type="signal peptide" evidence="1">
    <location>
        <begin position="1"/>
        <end position="18"/>
    </location>
</feature>
<dbReference type="eggNOG" id="ENOG502SXFM">
    <property type="taxonomic scope" value="Eukaryota"/>
</dbReference>